<dbReference type="PANTHER" id="PTHR43546">
    <property type="entry name" value="UPF0173 METAL-DEPENDENT HYDROLASE MJ1163-RELATED"/>
    <property type="match status" value="1"/>
</dbReference>
<gene>
    <name evidence="2" type="ORF">A7L45_15555</name>
</gene>
<dbReference type="RefSeq" id="WP_071613686.1">
    <property type="nucleotide sequence ID" value="NZ_CP015756.1"/>
</dbReference>
<dbReference type="KEGG" id="ceu:A7L45_15555"/>
<keyword evidence="3" id="KW-1185">Reference proteome</keyword>
<evidence type="ECO:0000313" key="2">
    <source>
        <dbReference type="EMBL" id="APC41390.1"/>
    </source>
</evidence>
<evidence type="ECO:0000256" key="1">
    <source>
        <dbReference type="ARBA" id="ARBA00022801"/>
    </source>
</evidence>
<name>A0A1J0GKH8_9CLOT</name>
<dbReference type="GO" id="GO:0016787">
    <property type="term" value="F:hydrolase activity"/>
    <property type="evidence" value="ECO:0007669"/>
    <property type="project" value="UniProtKB-KW"/>
</dbReference>
<organism evidence="2 3">
    <name type="scientific">Clostridium estertheticum subsp. estertheticum</name>
    <dbReference type="NCBI Taxonomy" id="1552"/>
    <lineage>
        <taxon>Bacteria</taxon>
        <taxon>Bacillati</taxon>
        <taxon>Bacillota</taxon>
        <taxon>Clostridia</taxon>
        <taxon>Eubacteriales</taxon>
        <taxon>Clostridiaceae</taxon>
        <taxon>Clostridium</taxon>
    </lineage>
</organism>
<evidence type="ECO:0008006" key="4">
    <source>
        <dbReference type="Google" id="ProtNLM"/>
    </source>
</evidence>
<keyword evidence="1" id="KW-0378">Hydrolase</keyword>
<dbReference type="EMBL" id="CP015756">
    <property type="protein sequence ID" value="APC41390.1"/>
    <property type="molecule type" value="Genomic_DNA"/>
</dbReference>
<sequence>MKIQQIRNATLIISYGGLKFLVDPWLQDKNKGFSAQSLDPIKNDMKSPLHDLPFSPEDILMDIDYCLVTHFHEDHFTKDYLPLDISIIFQNEEDETKAKEIGFTNTSSFIENSLEIDGITLIKVPGVHGDNEITSLKMGVVSGYVFQHPDEKTVYIAGDTIYYYGVENNIKTYQPDIIIVNSCDARLTFGRLIMNKEDVVSVCKAAQNAKVIASHMDNVNHGFLTREELKQYLIDQKYDKQVIIPNDGEIIQESSI</sequence>
<dbReference type="SUPFAM" id="SSF56281">
    <property type="entry name" value="Metallo-hydrolase/oxidoreductase"/>
    <property type="match status" value="1"/>
</dbReference>
<dbReference type="InterPro" id="IPR050114">
    <property type="entry name" value="UPF0173_UPF0282_UlaG_hydrolase"/>
</dbReference>
<dbReference type="AlphaFoldDB" id="A0A1J0GKH8"/>
<dbReference type="Pfam" id="PF13483">
    <property type="entry name" value="Lactamase_B_3"/>
    <property type="match status" value="1"/>
</dbReference>
<dbReference type="Proteomes" id="UP000182569">
    <property type="component" value="Chromosome"/>
</dbReference>
<evidence type="ECO:0000313" key="3">
    <source>
        <dbReference type="Proteomes" id="UP000182569"/>
    </source>
</evidence>
<dbReference type="Gene3D" id="3.60.15.10">
    <property type="entry name" value="Ribonuclease Z/Hydroxyacylglutathione hydrolase-like"/>
    <property type="match status" value="1"/>
</dbReference>
<accession>A0A1J0GKH8</accession>
<dbReference type="InterPro" id="IPR036866">
    <property type="entry name" value="RibonucZ/Hydroxyglut_hydro"/>
</dbReference>
<dbReference type="PANTHER" id="PTHR43546:SF9">
    <property type="entry name" value="L-ASCORBATE-6-PHOSPHATE LACTONASE ULAG-RELATED"/>
    <property type="match status" value="1"/>
</dbReference>
<protein>
    <recommendedName>
        <fullName evidence="4">MBL fold metallo-hydrolase</fullName>
    </recommendedName>
</protein>
<proteinExistence type="predicted"/>
<reference evidence="3" key="1">
    <citation type="journal article" date="2016" name="Front. Microbiol.">
        <title>Complete Genome Sequence of Clostridium estertheticum DSM 8809, a Microbe Identified in Spoiled Vacuum Packed Beef.</title>
        <authorList>
            <person name="Yu Z."/>
            <person name="Gunn L."/>
            <person name="Brennan E."/>
            <person name="Reid R."/>
            <person name="Wall P.G."/>
            <person name="Gaora O.P."/>
            <person name="Hurley D."/>
            <person name="Bolton D."/>
            <person name="Fanning S."/>
        </authorList>
    </citation>
    <scope>NUCLEOTIDE SEQUENCE [LARGE SCALE GENOMIC DNA]</scope>
    <source>
        <strain evidence="3">DSM 8809</strain>
    </source>
</reference>